<protein>
    <submittedName>
        <fullName evidence="3">Cytoskeletal protein RodZ</fullName>
    </submittedName>
</protein>
<feature type="signal peptide" evidence="2">
    <location>
        <begin position="1"/>
        <end position="24"/>
    </location>
</feature>
<evidence type="ECO:0000313" key="4">
    <source>
        <dbReference type="Proteomes" id="UP000643525"/>
    </source>
</evidence>
<evidence type="ECO:0000256" key="1">
    <source>
        <dbReference type="SAM" id="MobiDB-lite"/>
    </source>
</evidence>
<comment type="caution">
    <text evidence="3">The sequence shown here is derived from an EMBL/GenBank/DDBJ whole genome shotgun (WGS) entry which is preliminary data.</text>
</comment>
<accession>A0ABR9JHU7</accession>
<proteinExistence type="predicted"/>
<name>A0ABR9JHU7_9MICC</name>
<dbReference type="EMBL" id="JADBED010000002">
    <property type="protein sequence ID" value="MBE1525516.1"/>
    <property type="molecule type" value="Genomic_DNA"/>
</dbReference>
<organism evidence="3 4">
    <name type="scientific">Nesterenkonia lutea</name>
    <dbReference type="NCBI Taxonomy" id="272919"/>
    <lineage>
        <taxon>Bacteria</taxon>
        <taxon>Bacillati</taxon>
        <taxon>Actinomycetota</taxon>
        <taxon>Actinomycetes</taxon>
        <taxon>Micrococcales</taxon>
        <taxon>Micrococcaceae</taxon>
        <taxon>Nesterenkonia</taxon>
    </lineage>
</organism>
<feature type="chain" id="PRO_5046069468" evidence="2">
    <location>
        <begin position="25"/>
        <end position="201"/>
    </location>
</feature>
<evidence type="ECO:0000313" key="3">
    <source>
        <dbReference type="EMBL" id="MBE1525516.1"/>
    </source>
</evidence>
<feature type="compositionally biased region" description="Acidic residues" evidence="1">
    <location>
        <begin position="55"/>
        <end position="66"/>
    </location>
</feature>
<dbReference type="RefSeq" id="WP_192596659.1">
    <property type="nucleotide sequence ID" value="NZ_JADBED010000002.1"/>
</dbReference>
<gene>
    <name evidence="3" type="ORF">H4W27_002690</name>
</gene>
<dbReference type="Proteomes" id="UP000643525">
    <property type="component" value="Unassembled WGS sequence"/>
</dbReference>
<evidence type="ECO:0000256" key="2">
    <source>
        <dbReference type="SAM" id="SignalP"/>
    </source>
</evidence>
<keyword evidence="2" id="KW-0732">Signal</keyword>
<sequence>MGRNTVIGIIVAVLLLVAAGGAFAYVAVSSNEPTAEEPAPARTTPPSPSASQPEPPEETLDEGQDEDPLAADREAMEELGMEVAEIMTTWDPNEDFNQTAAEMRAADLMTEELAVSITAPERPTTGTEWLEAAEAGATSQPTVKPNRATSNEVVSIEATWVWVTQDGDVISNPTERRLFFFNFEEGDDGELLVSNYSYDTA</sequence>
<keyword evidence="4" id="KW-1185">Reference proteome</keyword>
<feature type="region of interest" description="Disordered" evidence="1">
    <location>
        <begin position="34"/>
        <end position="66"/>
    </location>
</feature>
<reference evidence="3 4" key="1">
    <citation type="submission" date="2020-10" db="EMBL/GenBank/DDBJ databases">
        <title>Sequencing the genomes of 1000 actinobacteria strains.</title>
        <authorList>
            <person name="Klenk H.-P."/>
        </authorList>
    </citation>
    <scope>NUCLEOTIDE SEQUENCE [LARGE SCALE GENOMIC DNA]</scope>
    <source>
        <strain evidence="3 4">DSM 15666</strain>
    </source>
</reference>